<evidence type="ECO:0000259" key="9">
    <source>
        <dbReference type="PROSITE" id="PS50157"/>
    </source>
</evidence>
<feature type="compositionally biased region" description="Polar residues" evidence="8">
    <location>
        <begin position="1"/>
        <end position="14"/>
    </location>
</feature>
<dbReference type="Gene3D" id="3.30.160.60">
    <property type="entry name" value="Classic Zinc Finger"/>
    <property type="match status" value="1"/>
</dbReference>
<dbReference type="CDD" id="cd12148">
    <property type="entry name" value="fungal_TF_MHR"/>
    <property type="match status" value="1"/>
</dbReference>
<organism evidence="10 11">
    <name type="scientific">Lasallia pustulata</name>
    <dbReference type="NCBI Taxonomy" id="136370"/>
    <lineage>
        <taxon>Eukaryota</taxon>
        <taxon>Fungi</taxon>
        <taxon>Dikarya</taxon>
        <taxon>Ascomycota</taxon>
        <taxon>Pezizomycotina</taxon>
        <taxon>Lecanoromycetes</taxon>
        <taxon>OSLEUM clade</taxon>
        <taxon>Umbilicariomycetidae</taxon>
        <taxon>Umbilicariales</taxon>
        <taxon>Umbilicariaceae</taxon>
        <taxon>Lasallia</taxon>
    </lineage>
</organism>
<evidence type="ECO:0000313" key="11">
    <source>
        <dbReference type="Proteomes" id="UP000324767"/>
    </source>
</evidence>
<dbReference type="InterPro" id="IPR013087">
    <property type="entry name" value="Znf_C2H2_type"/>
</dbReference>
<dbReference type="GO" id="GO:0000981">
    <property type="term" value="F:DNA-binding transcription factor activity, RNA polymerase II-specific"/>
    <property type="evidence" value="ECO:0007669"/>
    <property type="project" value="InterPro"/>
</dbReference>
<evidence type="ECO:0000256" key="2">
    <source>
        <dbReference type="ARBA" id="ARBA00022723"/>
    </source>
</evidence>
<dbReference type="AlphaFoldDB" id="A0A5M8PW42"/>
<evidence type="ECO:0000256" key="3">
    <source>
        <dbReference type="ARBA" id="ARBA00022737"/>
    </source>
</evidence>
<dbReference type="PROSITE" id="PS00028">
    <property type="entry name" value="ZINC_FINGER_C2H2_1"/>
    <property type="match status" value="2"/>
</dbReference>
<evidence type="ECO:0000256" key="1">
    <source>
        <dbReference type="ARBA" id="ARBA00004123"/>
    </source>
</evidence>
<dbReference type="OrthoDB" id="6077919at2759"/>
<comment type="subcellular location">
    <subcellularLocation>
        <location evidence="1">Nucleus</location>
    </subcellularLocation>
</comment>
<protein>
    <recommendedName>
        <fullName evidence="9">C2H2-type domain-containing protein</fullName>
    </recommendedName>
</protein>
<dbReference type="GO" id="GO:0005634">
    <property type="term" value="C:nucleus"/>
    <property type="evidence" value="ECO:0007669"/>
    <property type="project" value="UniProtKB-SubCell"/>
</dbReference>
<evidence type="ECO:0000256" key="5">
    <source>
        <dbReference type="ARBA" id="ARBA00022833"/>
    </source>
</evidence>
<dbReference type="Pfam" id="PF04082">
    <property type="entry name" value="Fungal_trans"/>
    <property type="match status" value="1"/>
</dbReference>
<keyword evidence="4 7" id="KW-0863">Zinc-finger</keyword>
<reference evidence="10 11" key="1">
    <citation type="submission" date="2019-09" db="EMBL/GenBank/DDBJ databases">
        <title>The hologenome of the rock-dwelling lichen Lasallia pustulata.</title>
        <authorList>
            <person name="Greshake Tzovaras B."/>
            <person name="Segers F."/>
            <person name="Bicker A."/>
            <person name="Dal Grande F."/>
            <person name="Otte J."/>
            <person name="Hankeln T."/>
            <person name="Schmitt I."/>
            <person name="Ebersberger I."/>
        </authorList>
    </citation>
    <scope>NUCLEOTIDE SEQUENCE [LARGE SCALE GENOMIC DNA]</scope>
    <source>
        <strain evidence="10">A1-1</strain>
    </source>
</reference>
<evidence type="ECO:0000256" key="6">
    <source>
        <dbReference type="ARBA" id="ARBA00023242"/>
    </source>
</evidence>
<comment type="caution">
    <text evidence="10">The sequence shown here is derived from an EMBL/GenBank/DDBJ whole genome shotgun (WGS) entry which is preliminary data.</text>
</comment>
<dbReference type="GO" id="GO:0000978">
    <property type="term" value="F:RNA polymerase II cis-regulatory region sequence-specific DNA binding"/>
    <property type="evidence" value="ECO:0007669"/>
    <property type="project" value="InterPro"/>
</dbReference>
<dbReference type="SMART" id="SM00355">
    <property type="entry name" value="ZnF_C2H2"/>
    <property type="match status" value="2"/>
</dbReference>
<evidence type="ECO:0000313" key="10">
    <source>
        <dbReference type="EMBL" id="KAA6413641.1"/>
    </source>
</evidence>
<name>A0A5M8PW42_9LECA</name>
<dbReference type="EMBL" id="VXIT01000003">
    <property type="protein sequence ID" value="KAA6413641.1"/>
    <property type="molecule type" value="Genomic_DNA"/>
</dbReference>
<feature type="domain" description="C2H2-type" evidence="9">
    <location>
        <begin position="116"/>
        <end position="144"/>
    </location>
</feature>
<feature type="compositionally biased region" description="Low complexity" evidence="8">
    <location>
        <begin position="81"/>
        <end position="92"/>
    </location>
</feature>
<dbReference type="Proteomes" id="UP000324767">
    <property type="component" value="Unassembled WGS sequence"/>
</dbReference>
<feature type="compositionally biased region" description="Polar residues" evidence="8">
    <location>
        <begin position="22"/>
        <end position="32"/>
    </location>
</feature>
<dbReference type="GO" id="GO:0006351">
    <property type="term" value="P:DNA-templated transcription"/>
    <property type="evidence" value="ECO:0007669"/>
    <property type="project" value="InterPro"/>
</dbReference>
<sequence length="878" mass="95693">MAQEVSLPQLSTDTHTLRTDQDAPSPSIQTSLELGKSSSPGSNPRRPPRVLESAGQIPLSTKKQARRYARPKSVSFGPQNSSSGGSAAGVVGTPQALSHTSKMKRVSKAKKGKKVHACDFGCGKVYSRREHQKRHEANHRTEYEFPCTVEGCRHAFQRKDLLIRHLDKQHNMPMKPGDIKSPPARASARESFSAVSVGSTSTTGPISPEEPLKIAPGFAVPPACGLLLGSPATQDGFSAIQPHQLSHQVSQLSLTPVLLPDLRGSIQAMPGLDYGPFASGGMYSSSCSSPMSDLAYSQDMTQFFPYGVKSQSISPASSTEHTRVDLEIGSPANGHFGGAFNEEGSLLPPVEPSLSVSISSMDGDGYISLRRSLIGEEDALLQINREQIQHYLECYRKCFDPFFPIIHHPTAKAGLPQRCLVAAAMIAIGAQFSPRENAKTLSAALHEKCVEVLAKLLPITSRSKISDQQSVILLEAFSRYRGRSRTVQMSSGFQTLYASLLKERERLKTYPPIYPGSGYLNDCDPKFENSRQDWLDHETKRRMLLAAFVLDTHQYAFFQQLSYYFPGVSKGLDLPALCSSEVWECSGAKDWRRLATRHIPVDLARLQNGKLAIPASINAFESSIIQCCQIQIQTRLLSSPSTATTPTAPPVVPDALSTSRATLFTHHALHLATRTPILQLLLVSGESWLFGTKTPDPHVWTDAKRGLRAWLSTPSAAQAVWHATHLLRLSLVPSSCSSRSSSFSSSSSDADVDNADASPGPLDLLHEHWCLYLAALVCWAFGHTARHHKQPPETASPVWAWPSAAGYLAAMDVARWQYVAKVPERACTRGLLEAVRARLVGEQKERGRGSGWGMGRLLVEAVEVLGGLVGGTSRLVEF</sequence>
<feature type="region of interest" description="Disordered" evidence="8">
    <location>
        <begin position="1"/>
        <end position="110"/>
    </location>
</feature>
<feature type="compositionally biased region" description="Basic residues" evidence="8">
    <location>
        <begin position="101"/>
        <end position="110"/>
    </location>
</feature>
<dbReference type="InterPro" id="IPR007219">
    <property type="entry name" value="XnlR_reg_dom"/>
</dbReference>
<gene>
    <name evidence="10" type="ORF">FRX48_02002</name>
</gene>
<accession>A0A5M8PW42</accession>
<keyword evidence="5" id="KW-0862">Zinc</keyword>
<keyword evidence="6" id="KW-0539">Nucleus</keyword>
<dbReference type="GO" id="GO:0008270">
    <property type="term" value="F:zinc ion binding"/>
    <property type="evidence" value="ECO:0007669"/>
    <property type="project" value="UniProtKB-KW"/>
</dbReference>
<keyword evidence="2" id="KW-0479">Metal-binding</keyword>
<feature type="domain" description="C2H2-type" evidence="9">
    <location>
        <begin position="145"/>
        <end position="175"/>
    </location>
</feature>
<evidence type="ECO:0000256" key="8">
    <source>
        <dbReference type="SAM" id="MobiDB-lite"/>
    </source>
</evidence>
<proteinExistence type="predicted"/>
<dbReference type="PROSITE" id="PS50157">
    <property type="entry name" value="ZINC_FINGER_C2H2_2"/>
    <property type="match status" value="2"/>
</dbReference>
<dbReference type="PANTHER" id="PTHR40626">
    <property type="entry name" value="MIP31509P"/>
    <property type="match status" value="1"/>
</dbReference>
<dbReference type="SUPFAM" id="SSF57667">
    <property type="entry name" value="beta-beta-alpha zinc fingers"/>
    <property type="match status" value="1"/>
</dbReference>
<keyword evidence="3" id="KW-0677">Repeat</keyword>
<dbReference type="PANTHER" id="PTHR40626:SF30">
    <property type="entry name" value="FINGER DOMAIN PROTEIN, PUTATIVE (AFU_ORTHOLOGUE AFUA_4G13600)-RELATED"/>
    <property type="match status" value="1"/>
</dbReference>
<dbReference type="InterPro" id="IPR036236">
    <property type="entry name" value="Znf_C2H2_sf"/>
</dbReference>
<evidence type="ECO:0000256" key="4">
    <source>
        <dbReference type="ARBA" id="ARBA00022771"/>
    </source>
</evidence>
<dbReference type="InterPro" id="IPR051059">
    <property type="entry name" value="VerF-like"/>
</dbReference>
<evidence type="ECO:0000256" key="7">
    <source>
        <dbReference type="PROSITE-ProRule" id="PRU00042"/>
    </source>
</evidence>
<dbReference type="GO" id="GO:0000785">
    <property type="term" value="C:chromatin"/>
    <property type="evidence" value="ECO:0007669"/>
    <property type="project" value="TreeGrafter"/>
</dbReference>